<proteinExistence type="predicted"/>
<accession>X0XW72</accession>
<dbReference type="EMBL" id="BARS01055641">
    <property type="protein sequence ID" value="GAG47625.1"/>
    <property type="molecule type" value="Genomic_DNA"/>
</dbReference>
<sequence>TRILSWQTSFVSGISLLALLTGDLGSQQNIRPVRSMIQAFEGILHSSRLFSKSAGYFANMDTVFLELMLFDWEDVYSTKVCEMRLKDKNV</sequence>
<dbReference type="AlphaFoldDB" id="X0XW72"/>
<gene>
    <name evidence="1" type="ORF">S01H1_82113</name>
</gene>
<feature type="non-terminal residue" evidence="1">
    <location>
        <position position="1"/>
    </location>
</feature>
<comment type="caution">
    <text evidence="1">The sequence shown here is derived from an EMBL/GenBank/DDBJ whole genome shotgun (WGS) entry which is preliminary data.</text>
</comment>
<reference evidence="1" key="1">
    <citation type="journal article" date="2014" name="Front. Microbiol.">
        <title>High frequency of phylogenetically diverse reductive dehalogenase-homologous genes in deep subseafloor sedimentary metagenomes.</title>
        <authorList>
            <person name="Kawai M."/>
            <person name="Futagami T."/>
            <person name="Toyoda A."/>
            <person name="Takaki Y."/>
            <person name="Nishi S."/>
            <person name="Hori S."/>
            <person name="Arai W."/>
            <person name="Tsubouchi T."/>
            <person name="Morono Y."/>
            <person name="Uchiyama I."/>
            <person name="Ito T."/>
            <person name="Fujiyama A."/>
            <person name="Inagaki F."/>
            <person name="Takami H."/>
        </authorList>
    </citation>
    <scope>NUCLEOTIDE SEQUENCE</scope>
    <source>
        <strain evidence="1">Expedition CK06-06</strain>
    </source>
</reference>
<evidence type="ECO:0000313" key="1">
    <source>
        <dbReference type="EMBL" id="GAG47625.1"/>
    </source>
</evidence>
<protein>
    <submittedName>
        <fullName evidence="1">Uncharacterized protein</fullName>
    </submittedName>
</protein>
<name>X0XW72_9ZZZZ</name>
<organism evidence="1">
    <name type="scientific">marine sediment metagenome</name>
    <dbReference type="NCBI Taxonomy" id="412755"/>
    <lineage>
        <taxon>unclassified sequences</taxon>
        <taxon>metagenomes</taxon>
        <taxon>ecological metagenomes</taxon>
    </lineage>
</organism>